<name>A0A3Q7XNN6_CICAR</name>
<dbReference type="RefSeq" id="XP_027188673.1">
    <property type="nucleotide sequence ID" value="XM_027332872.1"/>
</dbReference>
<organism evidence="2 3">
    <name type="scientific">Cicer arietinum</name>
    <name type="common">Chickpea</name>
    <name type="synonym">Garbanzo</name>
    <dbReference type="NCBI Taxonomy" id="3827"/>
    <lineage>
        <taxon>Eukaryota</taxon>
        <taxon>Viridiplantae</taxon>
        <taxon>Streptophyta</taxon>
        <taxon>Embryophyta</taxon>
        <taxon>Tracheophyta</taxon>
        <taxon>Spermatophyta</taxon>
        <taxon>Magnoliopsida</taxon>
        <taxon>eudicotyledons</taxon>
        <taxon>Gunneridae</taxon>
        <taxon>Pentapetalae</taxon>
        <taxon>rosids</taxon>
        <taxon>fabids</taxon>
        <taxon>Fabales</taxon>
        <taxon>Fabaceae</taxon>
        <taxon>Papilionoideae</taxon>
        <taxon>50 kb inversion clade</taxon>
        <taxon>NPAAA clade</taxon>
        <taxon>Hologalegina</taxon>
        <taxon>IRL clade</taxon>
        <taxon>Cicereae</taxon>
        <taxon>Cicer</taxon>
    </lineage>
</organism>
<keyword evidence="2" id="KW-1185">Reference proteome</keyword>
<feature type="region of interest" description="Disordered" evidence="1">
    <location>
        <begin position="1"/>
        <end position="25"/>
    </location>
</feature>
<evidence type="ECO:0000313" key="3">
    <source>
        <dbReference type="RefSeq" id="XP_027188673.1"/>
    </source>
</evidence>
<dbReference type="OrthoDB" id="10632767at2759"/>
<sequence length="245" mass="28275">MEAIKSCDENEVVMIPNEPPSDETKEYFVPKRVSSRLQDRPKMPYDIYNKFGNNFVQAQYADKKVENETNKRGSSRLQKRTKILYDIYNKRGMNFEDHFVKKRTKPNPLMQHKALATKIDESDPWCHSVGSKVNGGNNESSSTNSVLLVFDELDFRGILNLRETFRLANLRNLAKEEEQNQNKNPRKNNKTIATLLGASNEVKNGNDDEGVPGLTTSRYLMNKLQELAKVGMDKIFREKRNIRDN</sequence>
<evidence type="ECO:0000256" key="1">
    <source>
        <dbReference type="SAM" id="MobiDB-lite"/>
    </source>
</evidence>
<reference evidence="2" key="1">
    <citation type="journal article" date="2013" name="Nat. Biotechnol.">
        <title>Draft genome sequence of chickpea (Cicer arietinum) provides a resource for trait improvement.</title>
        <authorList>
            <person name="Varshney R.K."/>
            <person name="Song C."/>
            <person name="Saxena R.K."/>
            <person name="Azam S."/>
            <person name="Yu S."/>
            <person name="Sharpe A.G."/>
            <person name="Cannon S."/>
            <person name="Baek J."/>
            <person name="Rosen B.D."/>
            <person name="Tar'an B."/>
            <person name="Millan T."/>
            <person name="Zhang X."/>
            <person name="Ramsay L.D."/>
            <person name="Iwata A."/>
            <person name="Wang Y."/>
            <person name="Nelson W."/>
            <person name="Farmer A.D."/>
            <person name="Gaur P.M."/>
            <person name="Soderlund C."/>
            <person name="Penmetsa R.V."/>
            <person name="Xu C."/>
            <person name="Bharti A.K."/>
            <person name="He W."/>
            <person name="Winter P."/>
            <person name="Zhao S."/>
            <person name="Hane J.K."/>
            <person name="Carrasquilla-Garcia N."/>
            <person name="Condie J.A."/>
            <person name="Upadhyaya H.D."/>
            <person name="Luo M.C."/>
            <person name="Thudi M."/>
            <person name="Gowda C.L."/>
            <person name="Singh N.P."/>
            <person name="Lichtenzveig J."/>
            <person name="Gali K.K."/>
            <person name="Rubio J."/>
            <person name="Nadarajan N."/>
            <person name="Dolezel J."/>
            <person name="Bansal K.C."/>
            <person name="Xu X."/>
            <person name="Edwards D."/>
            <person name="Zhang G."/>
            <person name="Kahl G."/>
            <person name="Gil J."/>
            <person name="Singh K.B."/>
            <person name="Datta S.K."/>
            <person name="Jackson S.A."/>
            <person name="Wang J."/>
            <person name="Cook D.R."/>
        </authorList>
    </citation>
    <scope>NUCLEOTIDE SEQUENCE [LARGE SCALE GENOMIC DNA]</scope>
    <source>
        <strain evidence="2">cv. CDC Frontier</strain>
    </source>
</reference>
<evidence type="ECO:0000313" key="2">
    <source>
        <dbReference type="Proteomes" id="UP000087171"/>
    </source>
</evidence>
<accession>A0A3Q7XNN6</accession>
<protein>
    <submittedName>
        <fullName evidence="3">Uncharacterized protein LOC113785807</fullName>
    </submittedName>
</protein>
<reference evidence="3" key="2">
    <citation type="submission" date="2025-08" db="UniProtKB">
        <authorList>
            <consortium name="RefSeq"/>
        </authorList>
    </citation>
    <scope>IDENTIFICATION</scope>
    <source>
        <tissue evidence="3">Etiolated seedlings</tissue>
    </source>
</reference>
<proteinExistence type="predicted"/>
<dbReference type="AlphaFoldDB" id="A0A3Q7XNN6"/>
<dbReference type="Proteomes" id="UP000087171">
    <property type="component" value="Chromosome Ca3"/>
</dbReference>
<gene>
    <name evidence="3" type="primary">LOC113785807</name>
</gene>